<organism evidence="2 3">
    <name type="scientific">Nocardioides panacisoli</name>
    <dbReference type="NCBI Taxonomy" id="627624"/>
    <lineage>
        <taxon>Bacteria</taxon>
        <taxon>Bacillati</taxon>
        <taxon>Actinomycetota</taxon>
        <taxon>Actinomycetes</taxon>
        <taxon>Propionibacteriales</taxon>
        <taxon>Nocardioidaceae</taxon>
        <taxon>Nocardioides</taxon>
    </lineage>
</organism>
<keyword evidence="1" id="KW-0812">Transmembrane</keyword>
<accession>A0ABP7IU58</accession>
<protein>
    <recommendedName>
        <fullName evidence="4">DUF4233 domain-containing protein</fullName>
    </recommendedName>
</protein>
<evidence type="ECO:0008006" key="4">
    <source>
        <dbReference type="Google" id="ProtNLM"/>
    </source>
</evidence>
<evidence type="ECO:0000313" key="3">
    <source>
        <dbReference type="Proteomes" id="UP001501821"/>
    </source>
</evidence>
<evidence type="ECO:0000256" key="1">
    <source>
        <dbReference type="SAM" id="Phobius"/>
    </source>
</evidence>
<evidence type="ECO:0000313" key="2">
    <source>
        <dbReference type="EMBL" id="GAA3826480.1"/>
    </source>
</evidence>
<comment type="caution">
    <text evidence="2">The sequence shown here is derived from an EMBL/GenBank/DDBJ whole genome shotgun (WGS) entry which is preliminary data.</text>
</comment>
<keyword evidence="1" id="KW-1133">Transmembrane helix</keyword>
<gene>
    <name evidence="2" type="ORF">GCM10022242_29750</name>
</gene>
<name>A0ABP7IU58_9ACTN</name>
<dbReference type="Proteomes" id="UP001501821">
    <property type="component" value="Unassembled WGS sequence"/>
</dbReference>
<sequence>MRDPKRAMCAMVLALEAITLALTTPVMINLGDIATGQALAAGLGPAALSLLTAGLLRARWGYWLGHLVQVIAIAMGFLVPMMFVLGVVFAVLWGAAYGVGRKIERERAAAYAAYEAEQESQ</sequence>
<dbReference type="EMBL" id="BAABAH010000011">
    <property type="protein sequence ID" value="GAA3826480.1"/>
    <property type="molecule type" value="Genomic_DNA"/>
</dbReference>
<reference evidence="3" key="1">
    <citation type="journal article" date="2019" name="Int. J. Syst. Evol. Microbiol.">
        <title>The Global Catalogue of Microorganisms (GCM) 10K type strain sequencing project: providing services to taxonomists for standard genome sequencing and annotation.</title>
        <authorList>
            <consortium name="The Broad Institute Genomics Platform"/>
            <consortium name="The Broad Institute Genome Sequencing Center for Infectious Disease"/>
            <person name="Wu L."/>
            <person name="Ma J."/>
        </authorList>
    </citation>
    <scope>NUCLEOTIDE SEQUENCE [LARGE SCALE GENOMIC DNA]</scope>
    <source>
        <strain evidence="3">JCM 16953</strain>
    </source>
</reference>
<keyword evidence="1" id="KW-0472">Membrane</keyword>
<dbReference type="InterPro" id="IPR025327">
    <property type="entry name" value="DUF4233"/>
</dbReference>
<proteinExistence type="predicted"/>
<dbReference type="Pfam" id="PF14017">
    <property type="entry name" value="DUF4233"/>
    <property type="match status" value="1"/>
</dbReference>
<feature type="transmembrane region" description="Helical" evidence="1">
    <location>
        <begin position="64"/>
        <end position="97"/>
    </location>
</feature>
<keyword evidence="3" id="KW-1185">Reference proteome</keyword>
<dbReference type="RefSeq" id="WP_344776803.1">
    <property type="nucleotide sequence ID" value="NZ_BAABAH010000011.1"/>
</dbReference>